<reference evidence="1" key="1">
    <citation type="submission" date="2020-05" db="EMBL/GenBank/DDBJ databases">
        <title>Phylogenomic resolution of chytrid fungi.</title>
        <authorList>
            <person name="Stajich J.E."/>
            <person name="Amses K."/>
            <person name="Simmons R."/>
            <person name="Seto K."/>
            <person name="Myers J."/>
            <person name="Bonds A."/>
            <person name="Quandt C.A."/>
            <person name="Barry K."/>
            <person name="Liu P."/>
            <person name="Grigoriev I."/>
            <person name="Longcore J.E."/>
            <person name="James T.Y."/>
        </authorList>
    </citation>
    <scope>NUCLEOTIDE SEQUENCE</scope>
    <source>
        <strain evidence="1">JEL0513</strain>
    </source>
</reference>
<sequence>MYTTREFGFSHRLFVSFSQGVSTDCFNRFHNGEIPVPIIPIPIIPITAPEAPAPINPATVPIVVAQNPINPVQAPDWVINPFGITQEAFPV</sequence>
<comment type="caution">
    <text evidence="1">The sequence shown here is derived from an EMBL/GenBank/DDBJ whole genome shotgun (WGS) entry which is preliminary data.</text>
</comment>
<dbReference type="EMBL" id="JADGJH010005450">
    <property type="protein sequence ID" value="KAJ3080540.1"/>
    <property type="molecule type" value="Genomic_DNA"/>
</dbReference>
<keyword evidence="2" id="KW-1185">Reference proteome</keyword>
<evidence type="ECO:0000313" key="2">
    <source>
        <dbReference type="Proteomes" id="UP001211907"/>
    </source>
</evidence>
<dbReference type="Proteomes" id="UP001211907">
    <property type="component" value="Unassembled WGS sequence"/>
</dbReference>
<gene>
    <name evidence="1" type="ORF">HK100_010120</name>
</gene>
<organism evidence="1 2">
    <name type="scientific">Physocladia obscura</name>
    <dbReference type="NCBI Taxonomy" id="109957"/>
    <lineage>
        <taxon>Eukaryota</taxon>
        <taxon>Fungi</taxon>
        <taxon>Fungi incertae sedis</taxon>
        <taxon>Chytridiomycota</taxon>
        <taxon>Chytridiomycota incertae sedis</taxon>
        <taxon>Chytridiomycetes</taxon>
        <taxon>Chytridiales</taxon>
        <taxon>Chytriomycetaceae</taxon>
        <taxon>Physocladia</taxon>
    </lineage>
</organism>
<protein>
    <submittedName>
        <fullName evidence="1">Uncharacterized protein</fullName>
    </submittedName>
</protein>
<dbReference type="AlphaFoldDB" id="A0AAD5SLD8"/>
<name>A0AAD5SLD8_9FUNG</name>
<feature type="non-terminal residue" evidence="1">
    <location>
        <position position="1"/>
    </location>
</feature>
<evidence type="ECO:0000313" key="1">
    <source>
        <dbReference type="EMBL" id="KAJ3080540.1"/>
    </source>
</evidence>
<accession>A0AAD5SLD8</accession>
<proteinExistence type="predicted"/>